<dbReference type="Proteomes" id="UP001642483">
    <property type="component" value="Unassembled WGS sequence"/>
</dbReference>
<evidence type="ECO:0000256" key="2">
    <source>
        <dbReference type="SAM" id="SignalP"/>
    </source>
</evidence>
<feature type="domain" description="EGF-like" evidence="3">
    <location>
        <begin position="165"/>
        <end position="176"/>
    </location>
</feature>
<reference evidence="4 5" key="1">
    <citation type="submission" date="2024-02" db="EMBL/GenBank/DDBJ databases">
        <authorList>
            <person name="Daric V."/>
            <person name="Darras S."/>
        </authorList>
    </citation>
    <scope>NUCLEOTIDE SEQUENCE [LARGE SCALE GENOMIC DNA]</scope>
</reference>
<gene>
    <name evidence="4" type="ORF">CVLEPA_LOCUS14229</name>
</gene>
<evidence type="ECO:0000259" key="3">
    <source>
        <dbReference type="PROSITE" id="PS00022"/>
    </source>
</evidence>
<keyword evidence="2" id="KW-0732">Signal</keyword>
<evidence type="ECO:0000256" key="1">
    <source>
        <dbReference type="SAM" id="Phobius"/>
    </source>
</evidence>
<feature type="signal peptide" evidence="2">
    <location>
        <begin position="1"/>
        <end position="25"/>
    </location>
</feature>
<keyword evidence="5" id="KW-1185">Reference proteome</keyword>
<comment type="caution">
    <text evidence="4">The sequence shown here is derived from an EMBL/GenBank/DDBJ whole genome shotgun (WGS) entry which is preliminary data.</text>
</comment>
<evidence type="ECO:0000313" key="5">
    <source>
        <dbReference type="Proteomes" id="UP001642483"/>
    </source>
</evidence>
<dbReference type="InterPro" id="IPR000742">
    <property type="entry name" value="EGF"/>
</dbReference>
<feature type="chain" id="PRO_5045667315" description="EGF-like domain-containing protein" evidence="2">
    <location>
        <begin position="26"/>
        <end position="338"/>
    </location>
</feature>
<proteinExistence type="predicted"/>
<protein>
    <recommendedName>
        <fullName evidence="3">EGF-like domain-containing protein</fullName>
    </recommendedName>
</protein>
<dbReference type="EMBL" id="CAWYQH010000096">
    <property type="protein sequence ID" value="CAK8683124.1"/>
    <property type="molecule type" value="Genomic_DNA"/>
</dbReference>
<keyword evidence="1" id="KW-1133">Transmembrane helix</keyword>
<keyword evidence="1" id="KW-0812">Transmembrane</keyword>
<keyword evidence="1" id="KW-0472">Membrane</keyword>
<sequence length="338" mass="37251">MDLKKTAILVLSTAIVFSLLRLAEAKSTSRRHNRSNGRGTPCDENGNCKYGGRCGDDNTCSCNFKCKQSFWPVEFYCDPVQPGKVYYNLCQVLARACELQRDVPIVRADMKKPRNKRCNSEKKPEYEFCPNAQDFMGRCGATLSQYGSSEAGVCLQRVGTKDTFCQCPSHKTGAECQQKILSVRSVGPEVDEGKDGNKGSETDFIIRVAVFSLACTLSVIIMAVFVWKRLKMSKTCDGFDDVKPSSTLSEHQYCIEMTSRDDASLKSVKSRDEELSECGSDTSARLESVVVLNLTRGQRSRLSAQSLPTVASVSCDVAPTASLQDKTESISNNNNLQV</sequence>
<feature type="transmembrane region" description="Helical" evidence="1">
    <location>
        <begin position="204"/>
        <end position="227"/>
    </location>
</feature>
<dbReference type="PROSITE" id="PS00022">
    <property type="entry name" value="EGF_1"/>
    <property type="match status" value="1"/>
</dbReference>
<accession>A0ABP0FU12</accession>
<evidence type="ECO:0000313" key="4">
    <source>
        <dbReference type="EMBL" id="CAK8683124.1"/>
    </source>
</evidence>
<organism evidence="4 5">
    <name type="scientific">Clavelina lepadiformis</name>
    <name type="common">Light-bulb sea squirt</name>
    <name type="synonym">Ascidia lepadiformis</name>
    <dbReference type="NCBI Taxonomy" id="159417"/>
    <lineage>
        <taxon>Eukaryota</taxon>
        <taxon>Metazoa</taxon>
        <taxon>Chordata</taxon>
        <taxon>Tunicata</taxon>
        <taxon>Ascidiacea</taxon>
        <taxon>Aplousobranchia</taxon>
        <taxon>Clavelinidae</taxon>
        <taxon>Clavelina</taxon>
    </lineage>
</organism>
<name>A0ABP0FU12_CLALP</name>